<comment type="caution">
    <text evidence="1">The sequence shown here is derived from an EMBL/GenBank/DDBJ whole genome shotgun (WGS) entry which is preliminary data.</text>
</comment>
<organism evidence="1 2">
    <name type="scientific">Armillaria luteobubalina</name>
    <dbReference type="NCBI Taxonomy" id="153913"/>
    <lineage>
        <taxon>Eukaryota</taxon>
        <taxon>Fungi</taxon>
        <taxon>Dikarya</taxon>
        <taxon>Basidiomycota</taxon>
        <taxon>Agaricomycotina</taxon>
        <taxon>Agaricomycetes</taxon>
        <taxon>Agaricomycetidae</taxon>
        <taxon>Agaricales</taxon>
        <taxon>Marasmiineae</taxon>
        <taxon>Physalacriaceae</taxon>
        <taxon>Armillaria</taxon>
    </lineage>
</organism>
<reference evidence="1" key="1">
    <citation type="submission" date="2023-06" db="EMBL/GenBank/DDBJ databases">
        <authorList>
            <consortium name="Lawrence Berkeley National Laboratory"/>
            <person name="Ahrendt S."/>
            <person name="Sahu N."/>
            <person name="Indic B."/>
            <person name="Wong-Bajracharya J."/>
            <person name="Merenyi Z."/>
            <person name="Ke H.-M."/>
            <person name="Monk M."/>
            <person name="Kocsube S."/>
            <person name="Drula E."/>
            <person name="Lipzen A."/>
            <person name="Balint B."/>
            <person name="Henrissat B."/>
            <person name="Andreopoulos B."/>
            <person name="Martin F.M."/>
            <person name="Harder C.B."/>
            <person name="Rigling D."/>
            <person name="Ford K.L."/>
            <person name="Foster G.D."/>
            <person name="Pangilinan J."/>
            <person name="Papanicolaou A."/>
            <person name="Barry K."/>
            <person name="LaButti K."/>
            <person name="Viragh M."/>
            <person name="Koriabine M."/>
            <person name="Yan M."/>
            <person name="Riley R."/>
            <person name="Champramary S."/>
            <person name="Plett K.L."/>
            <person name="Tsai I.J."/>
            <person name="Slot J."/>
            <person name="Sipos G."/>
            <person name="Plett J."/>
            <person name="Nagy L.G."/>
            <person name="Grigoriev I.V."/>
        </authorList>
    </citation>
    <scope>NUCLEOTIDE SEQUENCE</scope>
    <source>
        <strain evidence="1">HWK02</strain>
    </source>
</reference>
<protein>
    <submittedName>
        <fullName evidence="1">Uncharacterized protein</fullName>
    </submittedName>
</protein>
<keyword evidence="2" id="KW-1185">Reference proteome</keyword>
<proteinExistence type="predicted"/>
<name>A0AA39U585_9AGAR</name>
<dbReference type="AlphaFoldDB" id="A0AA39U585"/>
<dbReference type="EMBL" id="JAUEPU010000105">
    <property type="protein sequence ID" value="KAK0477762.1"/>
    <property type="molecule type" value="Genomic_DNA"/>
</dbReference>
<accession>A0AA39U585</accession>
<gene>
    <name evidence="1" type="ORF">EDD18DRAFT_73911</name>
</gene>
<dbReference type="Proteomes" id="UP001175228">
    <property type="component" value="Unassembled WGS sequence"/>
</dbReference>
<evidence type="ECO:0000313" key="2">
    <source>
        <dbReference type="Proteomes" id="UP001175228"/>
    </source>
</evidence>
<sequence>MSSAAPLLIRGRCVEHTDNVLCQCSYFIPHRDLLQWHTLDQSRCVCGHGIHAHADYFSPVVHHCPATSCVAYVQKMPQTQECMCMALLVDHKAVVNLYRTAATFTNNREHFVSGAQGIVSSQSVNTNPSTHTLIPVSSPNANALPRNQPGSTQAEASVVVAHHLPRYISDDSAPNGTFDYHPNAVYDATPEAGAWAQSYA</sequence>
<evidence type="ECO:0000313" key="1">
    <source>
        <dbReference type="EMBL" id="KAK0477762.1"/>
    </source>
</evidence>